<keyword evidence="2" id="KW-1185">Reference proteome</keyword>
<organism evidence="1 2">
    <name type="scientific">Pseudomonas bubulae</name>
    <dbReference type="NCBI Taxonomy" id="2316085"/>
    <lineage>
        <taxon>Bacteria</taxon>
        <taxon>Pseudomonadati</taxon>
        <taxon>Pseudomonadota</taxon>
        <taxon>Gammaproteobacteria</taxon>
        <taxon>Pseudomonadales</taxon>
        <taxon>Pseudomonadaceae</taxon>
        <taxon>Pseudomonas</taxon>
    </lineage>
</organism>
<dbReference type="Pfam" id="PF13289">
    <property type="entry name" value="SIR2_2"/>
    <property type="match status" value="1"/>
</dbReference>
<sequence length="433" mass="48842">MDHLINEMRKRGGREMRVFSYRTSGAWIAIQRPEEEVGADSALDEIRRVLSDTLRCSNLVVLTGLGTSLHVNVDHAATEVNKKRTAQPGKFIAPTMWDLWEAARAESGADFPRVLALSKLPESEQEKGNIEALLSHCKAASEFVDDESQRDIITLFIEKTERIVRDRVRFLGAADEVSVHADLLRRLARRSSRKVRSKIFTTNYDLCFEHAARQGRYIVVDGFSHTTPQVFDSIYFGYDIVKRESNPDSHDFISNVFQLYKLHGSIDWTKNSTTNEIEKDPATESPVLVYPRNTKYELAFEQPYLEMMSALQAAIRQPDTGLLIMGFGFNDSHISEPILSAIRSNLSLKVVICDPALSNKTADENNGRAQAGSDTQNPYLKKTRYLIEHGDARLALISGTFEEVVPMLPDIAAQTDLEQHLERVRMLRGEGNV</sequence>
<gene>
    <name evidence="1" type="ORF">V6B39_06830</name>
</gene>
<name>A0ABZ2H9M0_9PSED</name>
<accession>A0ABZ2H9M0</accession>
<evidence type="ECO:0000313" key="2">
    <source>
        <dbReference type="Proteomes" id="UP001369248"/>
    </source>
</evidence>
<dbReference type="Proteomes" id="UP001369248">
    <property type="component" value="Chromosome"/>
</dbReference>
<dbReference type="GeneID" id="89542941"/>
<dbReference type="RefSeq" id="WP_338660551.1">
    <property type="nucleotide sequence ID" value="NZ_CP146072.1"/>
</dbReference>
<dbReference type="EMBL" id="CP146072">
    <property type="protein sequence ID" value="WWR39142.1"/>
    <property type="molecule type" value="Genomic_DNA"/>
</dbReference>
<evidence type="ECO:0000313" key="1">
    <source>
        <dbReference type="EMBL" id="WWR39142.1"/>
    </source>
</evidence>
<proteinExistence type="predicted"/>
<protein>
    <submittedName>
        <fullName evidence="1">SIR2 family protein</fullName>
    </submittedName>
</protein>
<reference evidence="2" key="1">
    <citation type="submission" date="2024-02" db="EMBL/GenBank/DDBJ databases">
        <title>Exploring bacterial hosts of class 1 integrons in salad vegetable microbiomes with epicPCR.</title>
        <authorList>
            <person name="Qi Q."/>
            <person name="Ghaly T.M."/>
            <person name="Gillings M.R."/>
            <person name="Tetu S.G."/>
        </authorList>
    </citation>
    <scope>NUCLEOTIDE SEQUENCE [LARGE SCALE GENOMIC DNA]</scope>
    <source>
        <strain evidence="2">S2-2023-2</strain>
    </source>
</reference>